<evidence type="ECO:0000256" key="1">
    <source>
        <dbReference type="ARBA" id="ARBA00004383"/>
    </source>
</evidence>
<evidence type="ECO:0000313" key="11">
    <source>
        <dbReference type="EMBL" id="MDN3708678.1"/>
    </source>
</evidence>
<dbReference type="InterPro" id="IPR051045">
    <property type="entry name" value="TonB-dependent_transducer"/>
</dbReference>
<evidence type="ECO:0000259" key="10">
    <source>
        <dbReference type="PROSITE" id="PS52015"/>
    </source>
</evidence>
<dbReference type="Pfam" id="PF03544">
    <property type="entry name" value="TonB_C"/>
    <property type="match status" value="1"/>
</dbReference>
<gene>
    <name evidence="11" type="ORF">QW060_16370</name>
</gene>
<evidence type="ECO:0000256" key="9">
    <source>
        <dbReference type="ARBA" id="ARBA00023136"/>
    </source>
</evidence>
<dbReference type="InterPro" id="IPR006260">
    <property type="entry name" value="TonB/TolA_C"/>
</dbReference>
<dbReference type="NCBIfam" id="TIGR01352">
    <property type="entry name" value="tonB_Cterm"/>
    <property type="match status" value="1"/>
</dbReference>
<feature type="domain" description="TonB C-terminal" evidence="10">
    <location>
        <begin position="48"/>
        <end position="140"/>
    </location>
</feature>
<accession>A0ABT8CVX6</accession>
<dbReference type="Proteomes" id="UP001242368">
    <property type="component" value="Unassembled WGS sequence"/>
</dbReference>
<comment type="subcellular location">
    <subcellularLocation>
        <location evidence="1">Cell inner membrane</location>
        <topology evidence="1">Single-pass membrane protein</topology>
        <orientation evidence="1">Periplasmic side</orientation>
    </subcellularLocation>
</comment>
<protein>
    <submittedName>
        <fullName evidence="11">Energy transducer TonB</fullName>
    </submittedName>
</protein>
<sequence length="140" mass="15436">MKNVFFIVMFFCSVQLLNAQNDSIVPVVGRGSNTTDFPELSVQPQYIGGIEAIGRTVAMSYNYPREAIDEGITGTIMVEFIVDEEGNVADVTIKKGVCVPCDQEALRVVKLLRKFEPGLDQHGKPVKARYSLPITLNLAE</sequence>
<dbReference type="SUPFAM" id="SSF74653">
    <property type="entry name" value="TolA/TonB C-terminal domain"/>
    <property type="match status" value="1"/>
</dbReference>
<dbReference type="PANTHER" id="PTHR33446">
    <property type="entry name" value="PROTEIN TONB-RELATED"/>
    <property type="match status" value="1"/>
</dbReference>
<keyword evidence="8" id="KW-1133">Transmembrane helix</keyword>
<reference evidence="12" key="1">
    <citation type="journal article" date="2019" name="Int. J. Syst. Evol. Microbiol.">
        <title>The Global Catalogue of Microorganisms (GCM) 10K type strain sequencing project: providing services to taxonomists for standard genome sequencing and annotation.</title>
        <authorList>
            <consortium name="The Broad Institute Genomics Platform"/>
            <consortium name="The Broad Institute Genome Sequencing Center for Infectious Disease"/>
            <person name="Wu L."/>
            <person name="Ma J."/>
        </authorList>
    </citation>
    <scope>NUCLEOTIDE SEQUENCE [LARGE SCALE GENOMIC DNA]</scope>
    <source>
        <strain evidence="12">CECT 7184</strain>
    </source>
</reference>
<keyword evidence="12" id="KW-1185">Reference proteome</keyword>
<evidence type="ECO:0000256" key="6">
    <source>
        <dbReference type="ARBA" id="ARBA00022692"/>
    </source>
</evidence>
<keyword evidence="7" id="KW-0653">Protein transport</keyword>
<keyword evidence="6" id="KW-0812">Transmembrane</keyword>
<name>A0ABT8CVX6_9FLAO</name>
<evidence type="ECO:0000256" key="8">
    <source>
        <dbReference type="ARBA" id="ARBA00022989"/>
    </source>
</evidence>
<keyword evidence="5" id="KW-0997">Cell inner membrane</keyword>
<comment type="similarity">
    <text evidence="2">Belongs to the TonB family.</text>
</comment>
<evidence type="ECO:0000256" key="4">
    <source>
        <dbReference type="ARBA" id="ARBA00022475"/>
    </source>
</evidence>
<evidence type="ECO:0000256" key="3">
    <source>
        <dbReference type="ARBA" id="ARBA00022448"/>
    </source>
</evidence>
<keyword evidence="9" id="KW-0472">Membrane</keyword>
<evidence type="ECO:0000256" key="7">
    <source>
        <dbReference type="ARBA" id="ARBA00022927"/>
    </source>
</evidence>
<comment type="caution">
    <text evidence="11">The sequence shown here is derived from an EMBL/GenBank/DDBJ whole genome shotgun (WGS) entry which is preliminary data.</text>
</comment>
<dbReference type="Gene3D" id="3.30.1150.10">
    <property type="match status" value="1"/>
</dbReference>
<evidence type="ECO:0000313" key="12">
    <source>
        <dbReference type="Proteomes" id="UP001242368"/>
    </source>
</evidence>
<evidence type="ECO:0000256" key="2">
    <source>
        <dbReference type="ARBA" id="ARBA00006555"/>
    </source>
</evidence>
<keyword evidence="4" id="KW-1003">Cell membrane</keyword>
<dbReference type="InterPro" id="IPR037682">
    <property type="entry name" value="TonB_C"/>
</dbReference>
<keyword evidence="3" id="KW-0813">Transport</keyword>
<evidence type="ECO:0000256" key="5">
    <source>
        <dbReference type="ARBA" id="ARBA00022519"/>
    </source>
</evidence>
<proteinExistence type="inferred from homology"/>
<dbReference type="PANTHER" id="PTHR33446:SF2">
    <property type="entry name" value="PROTEIN TONB"/>
    <property type="match status" value="1"/>
</dbReference>
<dbReference type="PROSITE" id="PS52015">
    <property type="entry name" value="TONB_CTD"/>
    <property type="match status" value="1"/>
</dbReference>
<dbReference type="EMBL" id="JAUFQU010000001">
    <property type="protein sequence ID" value="MDN3708678.1"/>
    <property type="molecule type" value="Genomic_DNA"/>
</dbReference>
<dbReference type="RefSeq" id="WP_290364532.1">
    <property type="nucleotide sequence ID" value="NZ_JAUFQU010000001.1"/>
</dbReference>
<organism evidence="11 12">
    <name type="scientific">Paenimyroides ceti</name>
    <dbReference type="NCBI Taxonomy" id="395087"/>
    <lineage>
        <taxon>Bacteria</taxon>
        <taxon>Pseudomonadati</taxon>
        <taxon>Bacteroidota</taxon>
        <taxon>Flavobacteriia</taxon>
        <taxon>Flavobacteriales</taxon>
        <taxon>Flavobacteriaceae</taxon>
        <taxon>Paenimyroides</taxon>
    </lineage>
</organism>